<dbReference type="InParanoid" id="A0A420WF38"/>
<evidence type="ECO:0000313" key="13">
    <source>
        <dbReference type="Proteomes" id="UP000282211"/>
    </source>
</evidence>
<dbReference type="NCBIfam" id="NF033792">
    <property type="entry name" value="ActS_PrrB_HisK"/>
    <property type="match status" value="1"/>
</dbReference>
<evidence type="ECO:0000256" key="7">
    <source>
        <dbReference type="ARBA" id="ARBA00022741"/>
    </source>
</evidence>
<dbReference type="InterPro" id="IPR047770">
    <property type="entry name" value="RegB"/>
</dbReference>
<protein>
    <recommendedName>
        <fullName evidence="3">histidine kinase</fullName>
        <ecNumber evidence="3">2.7.13.3</ecNumber>
    </recommendedName>
</protein>
<dbReference type="EC" id="2.7.13.3" evidence="3"/>
<dbReference type="InterPro" id="IPR050980">
    <property type="entry name" value="2C_sensor_his_kinase"/>
</dbReference>
<dbReference type="InterPro" id="IPR003594">
    <property type="entry name" value="HATPase_dom"/>
</dbReference>
<evidence type="ECO:0000259" key="11">
    <source>
        <dbReference type="PROSITE" id="PS50109"/>
    </source>
</evidence>
<comment type="catalytic activity">
    <reaction evidence="1">
        <text>ATP + protein L-histidine = ADP + protein N-phospho-L-histidine.</text>
        <dbReference type="EC" id="2.7.13.3"/>
    </reaction>
</comment>
<feature type="domain" description="Histidine kinase" evidence="11">
    <location>
        <begin position="228"/>
        <end position="439"/>
    </location>
</feature>
<keyword evidence="6" id="KW-0808">Transferase</keyword>
<dbReference type="InterPro" id="IPR003661">
    <property type="entry name" value="HisK_dim/P_dom"/>
</dbReference>
<dbReference type="SMART" id="SM00387">
    <property type="entry name" value="HATPase_c"/>
    <property type="match status" value="1"/>
</dbReference>
<keyword evidence="13" id="KW-1185">Reference proteome</keyword>
<proteinExistence type="predicted"/>
<dbReference type="InterPro" id="IPR036097">
    <property type="entry name" value="HisK_dim/P_sf"/>
</dbReference>
<dbReference type="Proteomes" id="UP000282211">
    <property type="component" value="Unassembled WGS sequence"/>
</dbReference>
<dbReference type="InterPro" id="IPR036890">
    <property type="entry name" value="HATPase_C_sf"/>
</dbReference>
<feature type="transmembrane region" description="Helical" evidence="10">
    <location>
        <begin position="175"/>
        <end position="193"/>
    </location>
</feature>
<evidence type="ECO:0000313" key="12">
    <source>
        <dbReference type="EMBL" id="RKQ69600.1"/>
    </source>
</evidence>
<comment type="subcellular location">
    <subcellularLocation>
        <location evidence="2">Cell membrane</location>
        <topology evidence="2">Multi-pass membrane protein</topology>
    </subcellularLocation>
</comment>
<keyword evidence="10" id="KW-0472">Membrane</keyword>
<keyword evidence="5" id="KW-0597">Phosphoprotein</keyword>
<dbReference type="Gene3D" id="1.10.287.130">
    <property type="match status" value="1"/>
</dbReference>
<dbReference type="AlphaFoldDB" id="A0A420WF38"/>
<keyword evidence="10" id="KW-1133">Transmembrane helix</keyword>
<reference evidence="12 13" key="1">
    <citation type="submission" date="2018-10" db="EMBL/GenBank/DDBJ databases">
        <title>Genomic Encyclopedia of Type Strains, Phase IV (KMG-IV): sequencing the most valuable type-strain genomes for metagenomic binning, comparative biology and taxonomic classification.</title>
        <authorList>
            <person name="Goeker M."/>
        </authorList>
    </citation>
    <scope>NUCLEOTIDE SEQUENCE [LARGE SCALE GENOMIC DNA]</scope>
    <source>
        <strain evidence="12 13">DSM 22008</strain>
    </source>
</reference>
<dbReference type="CDD" id="cd00082">
    <property type="entry name" value="HisKA"/>
    <property type="match status" value="1"/>
</dbReference>
<dbReference type="PANTHER" id="PTHR44936">
    <property type="entry name" value="SENSOR PROTEIN CREC"/>
    <property type="match status" value="1"/>
</dbReference>
<dbReference type="EMBL" id="RBII01000002">
    <property type="protein sequence ID" value="RKQ69600.1"/>
    <property type="molecule type" value="Genomic_DNA"/>
</dbReference>
<dbReference type="PRINTS" id="PR00344">
    <property type="entry name" value="BCTRLSENSOR"/>
</dbReference>
<gene>
    <name evidence="12" type="ORF">DES40_2403</name>
</gene>
<evidence type="ECO:0000256" key="9">
    <source>
        <dbReference type="ARBA" id="ARBA00022840"/>
    </source>
</evidence>
<keyword evidence="4" id="KW-1003">Cell membrane</keyword>
<keyword evidence="10" id="KW-0812">Transmembrane</keyword>
<evidence type="ECO:0000256" key="10">
    <source>
        <dbReference type="SAM" id="Phobius"/>
    </source>
</evidence>
<name>A0A420WF38_9PROT</name>
<keyword evidence="9" id="KW-0067">ATP-binding</keyword>
<dbReference type="SMART" id="SM00388">
    <property type="entry name" value="HisKA"/>
    <property type="match status" value="1"/>
</dbReference>
<dbReference type="GO" id="GO:0000155">
    <property type="term" value="F:phosphorelay sensor kinase activity"/>
    <property type="evidence" value="ECO:0007669"/>
    <property type="project" value="InterPro"/>
</dbReference>
<comment type="caution">
    <text evidence="12">The sequence shown here is derived from an EMBL/GenBank/DDBJ whole genome shotgun (WGS) entry which is preliminary data.</text>
</comment>
<feature type="transmembrane region" description="Helical" evidence="10">
    <location>
        <begin position="104"/>
        <end position="124"/>
    </location>
</feature>
<keyword evidence="7" id="KW-0547">Nucleotide-binding</keyword>
<evidence type="ECO:0000256" key="4">
    <source>
        <dbReference type="ARBA" id="ARBA00022475"/>
    </source>
</evidence>
<feature type="transmembrane region" description="Helical" evidence="10">
    <location>
        <begin position="62"/>
        <end position="84"/>
    </location>
</feature>
<dbReference type="RefSeq" id="WP_121102455.1">
    <property type="nucleotide sequence ID" value="NZ_RBII01000002.1"/>
</dbReference>
<keyword evidence="8 12" id="KW-0418">Kinase</keyword>
<dbReference type="SUPFAM" id="SSF47384">
    <property type="entry name" value="Homodimeric domain of signal transducing histidine kinase"/>
    <property type="match status" value="1"/>
</dbReference>
<dbReference type="GO" id="GO:0005524">
    <property type="term" value="F:ATP binding"/>
    <property type="evidence" value="ECO:0007669"/>
    <property type="project" value="UniProtKB-KW"/>
</dbReference>
<evidence type="ECO:0000256" key="2">
    <source>
        <dbReference type="ARBA" id="ARBA00004651"/>
    </source>
</evidence>
<dbReference type="Pfam" id="PF00512">
    <property type="entry name" value="HisKA"/>
    <property type="match status" value="1"/>
</dbReference>
<feature type="transmembrane region" description="Helical" evidence="10">
    <location>
        <begin position="136"/>
        <end position="155"/>
    </location>
</feature>
<evidence type="ECO:0000256" key="1">
    <source>
        <dbReference type="ARBA" id="ARBA00000085"/>
    </source>
</evidence>
<dbReference type="Pfam" id="PF25323">
    <property type="entry name" value="6TM_PilS"/>
    <property type="match status" value="1"/>
</dbReference>
<dbReference type="PROSITE" id="PS50109">
    <property type="entry name" value="HIS_KIN"/>
    <property type="match status" value="1"/>
</dbReference>
<evidence type="ECO:0000256" key="3">
    <source>
        <dbReference type="ARBA" id="ARBA00012438"/>
    </source>
</evidence>
<dbReference type="InterPro" id="IPR005467">
    <property type="entry name" value="His_kinase_dom"/>
</dbReference>
<organism evidence="12 13">
    <name type="scientific">Litorimonas taeanensis</name>
    <dbReference type="NCBI Taxonomy" id="568099"/>
    <lineage>
        <taxon>Bacteria</taxon>
        <taxon>Pseudomonadati</taxon>
        <taxon>Pseudomonadota</taxon>
        <taxon>Alphaproteobacteria</taxon>
        <taxon>Maricaulales</taxon>
        <taxon>Robiginitomaculaceae</taxon>
    </lineage>
</organism>
<dbReference type="Gene3D" id="3.30.565.10">
    <property type="entry name" value="Histidine kinase-like ATPase, C-terminal domain"/>
    <property type="match status" value="1"/>
</dbReference>
<dbReference type="InterPro" id="IPR004358">
    <property type="entry name" value="Sig_transdc_His_kin-like_C"/>
</dbReference>
<evidence type="ECO:0000256" key="8">
    <source>
        <dbReference type="ARBA" id="ARBA00022777"/>
    </source>
</evidence>
<dbReference type="Pfam" id="PF02518">
    <property type="entry name" value="HATPase_c"/>
    <property type="match status" value="1"/>
</dbReference>
<evidence type="ECO:0000256" key="5">
    <source>
        <dbReference type="ARBA" id="ARBA00022553"/>
    </source>
</evidence>
<sequence length="445" mass="48285">MHQHADIIFGSNALQPLQTRPTQTMGRLRRYTLVLLRWGAIGGQILALLCVSLILEFPYPVLACCAVIAASIFINLAITVLYPLDRRVSDREALLQLGFDILQLAALLWLTGGITNPFAILFLAPIVTSATTLSKSVLFILSALATLLSFSLVFHSQPLPWDPDNPLMLPFTFRIGVWIAIMVGSIFTSLYAWRATKESRKMAAALAATETMLAQEQKLSALGGLAAAAAHELGTPLATIQVTAKEMTREIPKGSPLADDAALVLSQSQRCRSILEQLALRGDEGDAIHDRLTLEDLFEEAAEPFILIEPDIIIEVSGTGPEPELKRQAELVYALKNFIENAVDFASEKVRLCGVWNETTISVFIDDDGPGFDPTLTDRLGQPYVTKRSRQKSKKPTAGGLGLGVFIASTLVERTGGQVAFKRGPLGGARVEAVWPRDALVAKAS</sequence>
<evidence type="ECO:0000256" key="6">
    <source>
        <dbReference type="ARBA" id="ARBA00022679"/>
    </source>
</evidence>
<accession>A0A420WF38</accession>
<dbReference type="SUPFAM" id="SSF55874">
    <property type="entry name" value="ATPase domain of HSP90 chaperone/DNA topoisomerase II/histidine kinase"/>
    <property type="match status" value="1"/>
</dbReference>
<dbReference type="GO" id="GO:0005886">
    <property type="term" value="C:plasma membrane"/>
    <property type="evidence" value="ECO:0007669"/>
    <property type="project" value="UniProtKB-SubCell"/>
</dbReference>
<feature type="transmembrane region" description="Helical" evidence="10">
    <location>
        <begin position="35"/>
        <end position="55"/>
    </location>
</feature>
<dbReference type="PANTHER" id="PTHR44936:SF10">
    <property type="entry name" value="SENSOR PROTEIN RSTB"/>
    <property type="match status" value="1"/>
</dbReference>
<dbReference type="OrthoDB" id="9785252at2"/>